<proteinExistence type="inferred from homology"/>
<dbReference type="Gene3D" id="3.30.70.360">
    <property type="match status" value="1"/>
</dbReference>
<dbReference type="Pfam" id="PF07687">
    <property type="entry name" value="M20_dimer"/>
    <property type="match status" value="1"/>
</dbReference>
<evidence type="ECO:0000256" key="1">
    <source>
        <dbReference type="ARBA" id="ARBA00006153"/>
    </source>
</evidence>
<dbReference type="PIRSF" id="PIRSF001235">
    <property type="entry name" value="Amidase_carbamoylase"/>
    <property type="match status" value="1"/>
</dbReference>
<dbReference type="NCBIfam" id="TIGR01879">
    <property type="entry name" value="hydantase"/>
    <property type="match status" value="1"/>
</dbReference>
<evidence type="ECO:0000259" key="3">
    <source>
        <dbReference type="Pfam" id="PF07687"/>
    </source>
</evidence>
<dbReference type="PANTHER" id="PTHR32494:SF5">
    <property type="entry name" value="ALLANTOATE AMIDOHYDROLASE"/>
    <property type="match status" value="1"/>
</dbReference>
<gene>
    <name evidence="4" type="ORF">H7U36_05845</name>
</gene>
<accession>A0ABS2E7M0</accession>
<dbReference type="Proteomes" id="UP000716906">
    <property type="component" value="Unassembled WGS sequence"/>
</dbReference>
<reference evidence="4 5" key="1">
    <citation type="journal article" date="2021" name="Sci. Rep.">
        <title>The distribution of antibiotic resistance genes in chicken gut microbiota commensals.</title>
        <authorList>
            <person name="Juricova H."/>
            <person name="Matiasovicova J."/>
            <person name="Kubasova T."/>
            <person name="Cejkova D."/>
            <person name="Rychlik I."/>
        </authorList>
    </citation>
    <scope>NUCLEOTIDE SEQUENCE [LARGE SCALE GENOMIC DNA]</scope>
    <source>
        <strain evidence="4 5">An773</strain>
    </source>
</reference>
<dbReference type="InterPro" id="IPR010158">
    <property type="entry name" value="Amidase_Cbmase"/>
</dbReference>
<sequence length="413" mass="45283">MKINTQRLWNHIMELGRIGRNGDGSVTRFPFTAQDRAAEELIRRYMEEAGLSVETDAAGNLIGRWMPDAPAESREPVITGSHYDTVLQGGKFDGCLGLLGAIEAVQTLREGGYVPGCPVWVVGFKDEEGNRFGYGMIGSKAICGKVLPEGLASEDGDGVSLRDAMRSYGLSPEELDTCRVDRIKAMLELHIEQGQVLEKGGCQIGVVEGIAGLERYTVTIAGSSAHAGATPMSGRSDPVPAMSRWILRVTELARARKDCVATVGRIEVRPGTCNIICGEARFSLDIRSVRDEDIRDVMGEMERFEATLEEQEHVRITRALDQSLPGTVCDEELKKRMEEICDRNSYSRCRIMSGAGHDSMNFGGLCPVSMIFVPSQGGYSHRKEEYTLPEDCGAGAQVLMEMIRETAACKEYL</sequence>
<dbReference type="EMBL" id="JACLYY010000004">
    <property type="protein sequence ID" value="MBM6737631.1"/>
    <property type="molecule type" value="Genomic_DNA"/>
</dbReference>
<organism evidence="4 5">
    <name type="scientific">Faecalicatena fissicatena</name>
    <dbReference type="NCBI Taxonomy" id="290055"/>
    <lineage>
        <taxon>Bacteria</taxon>
        <taxon>Bacillati</taxon>
        <taxon>Bacillota</taxon>
        <taxon>Clostridia</taxon>
        <taxon>Lachnospirales</taxon>
        <taxon>Lachnospiraceae</taxon>
        <taxon>Faecalicatena</taxon>
    </lineage>
</organism>
<evidence type="ECO:0000313" key="5">
    <source>
        <dbReference type="Proteomes" id="UP000716906"/>
    </source>
</evidence>
<dbReference type="InterPro" id="IPR002933">
    <property type="entry name" value="Peptidase_M20"/>
</dbReference>
<comment type="similarity">
    <text evidence="1">Belongs to the peptidase M20 family.</text>
</comment>
<comment type="caution">
    <text evidence="4">The sequence shown here is derived from an EMBL/GenBank/DDBJ whole genome shotgun (WGS) entry which is preliminary data.</text>
</comment>
<feature type="domain" description="Peptidase M20 dimerisation" evidence="3">
    <location>
        <begin position="212"/>
        <end position="303"/>
    </location>
</feature>
<dbReference type="CDD" id="cd03884">
    <property type="entry name" value="M20_bAS"/>
    <property type="match status" value="1"/>
</dbReference>
<keyword evidence="2 4" id="KW-0378">Hydrolase</keyword>
<evidence type="ECO:0000313" key="4">
    <source>
        <dbReference type="EMBL" id="MBM6737631.1"/>
    </source>
</evidence>
<dbReference type="InterPro" id="IPR011650">
    <property type="entry name" value="Peptidase_M20_dimer"/>
</dbReference>
<name>A0ABS2E7M0_9FIRM</name>
<dbReference type="Pfam" id="PF01546">
    <property type="entry name" value="Peptidase_M20"/>
    <property type="match status" value="1"/>
</dbReference>
<dbReference type="Gene3D" id="3.40.630.10">
    <property type="entry name" value="Zn peptidases"/>
    <property type="match status" value="1"/>
</dbReference>
<dbReference type="PANTHER" id="PTHR32494">
    <property type="entry name" value="ALLANTOATE DEIMINASE-RELATED"/>
    <property type="match status" value="1"/>
</dbReference>
<dbReference type="SUPFAM" id="SSF55031">
    <property type="entry name" value="Bacterial exopeptidase dimerisation domain"/>
    <property type="match status" value="1"/>
</dbReference>
<dbReference type="GO" id="GO:0016787">
    <property type="term" value="F:hydrolase activity"/>
    <property type="evidence" value="ECO:0007669"/>
    <property type="project" value="UniProtKB-KW"/>
</dbReference>
<dbReference type="InterPro" id="IPR036264">
    <property type="entry name" value="Bact_exopeptidase_dim_dom"/>
</dbReference>
<evidence type="ECO:0000256" key="2">
    <source>
        <dbReference type="ARBA" id="ARBA00022801"/>
    </source>
</evidence>
<dbReference type="RefSeq" id="WP_205147469.1">
    <property type="nucleotide sequence ID" value="NZ_JACLYY010000004.1"/>
</dbReference>
<dbReference type="NCBIfam" id="NF006771">
    <property type="entry name" value="PRK09290.1-5"/>
    <property type="match status" value="1"/>
</dbReference>
<keyword evidence="5" id="KW-1185">Reference proteome</keyword>
<dbReference type="SUPFAM" id="SSF53187">
    <property type="entry name" value="Zn-dependent exopeptidases"/>
    <property type="match status" value="1"/>
</dbReference>
<protein>
    <submittedName>
        <fullName evidence="4">Zn-dependent hydrolase</fullName>
    </submittedName>
</protein>